<comment type="caution">
    <text evidence="1">The sequence shown here is derived from an EMBL/GenBank/DDBJ whole genome shotgun (WGS) entry which is preliminary data.</text>
</comment>
<gene>
    <name evidence="1" type="ORF">P9854_27985</name>
</gene>
<dbReference type="Proteomes" id="UP001173597">
    <property type="component" value="Unassembled WGS sequence"/>
</dbReference>
<dbReference type="EMBL" id="JARTLO010000157">
    <property type="protein sequence ID" value="MDK4769566.1"/>
    <property type="molecule type" value="Genomic_DNA"/>
</dbReference>
<dbReference type="GO" id="GO:0003677">
    <property type="term" value="F:DNA binding"/>
    <property type="evidence" value="ECO:0007669"/>
    <property type="project" value="UniProtKB-KW"/>
</dbReference>
<protein>
    <submittedName>
        <fullName evidence="1">DNA-binding response regulator</fullName>
    </submittedName>
</protein>
<organism evidence="1 2">
    <name type="scientific">Serratia nevei</name>
    <dbReference type="NCBI Taxonomy" id="2703794"/>
    <lineage>
        <taxon>Bacteria</taxon>
        <taxon>Pseudomonadati</taxon>
        <taxon>Pseudomonadota</taxon>
        <taxon>Gammaproteobacteria</taxon>
        <taxon>Enterobacterales</taxon>
        <taxon>Yersiniaceae</taxon>
        <taxon>Serratia</taxon>
    </lineage>
</organism>
<feature type="non-terminal residue" evidence="1">
    <location>
        <position position="24"/>
    </location>
</feature>
<reference evidence="1" key="1">
    <citation type="submission" date="2023-01" db="EMBL/GenBank/DDBJ databases">
        <title>Genomic dissection of endemic carbapenem resistance: metallo-beta-lactamase gene dissemination through clonal, plasmid and integron transfer pathways.</title>
        <authorList>
            <person name="Macesic N."/>
        </authorList>
    </citation>
    <scope>NUCLEOTIDE SEQUENCE</scope>
    <source>
        <strain evidence="1">CPO573</strain>
    </source>
</reference>
<name>A0AAW6XEC1_9GAMM</name>
<proteinExistence type="predicted"/>
<evidence type="ECO:0000313" key="2">
    <source>
        <dbReference type="Proteomes" id="UP001173597"/>
    </source>
</evidence>
<evidence type="ECO:0000313" key="1">
    <source>
        <dbReference type="EMBL" id="MDK4769566.1"/>
    </source>
</evidence>
<dbReference type="AlphaFoldDB" id="A0AAW6XEC1"/>
<accession>A0AAW6XEC1</accession>
<keyword evidence="1" id="KW-0238">DNA-binding</keyword>
<sequence length="24" mass="2638">MKILIVEDEIKTGEYLSKGLTEAG</sequence>